<evidence type="ECO:0000313" key="3">
    <source>
        <dbReference type="Proteomes" id="UP000593892"/>
    </source>
</evidence>
<organism evidence="2 3">
    <name type="scientific">Paludibaculum fermentans</name>
    <dbReference type="NCBI Taxonomy" id="1473598"/>
    <lineage>
        <taxon>Bacteria</taxon>
        <taxon>Pseudomonadati</taxon>
        <taxon>Acidobacteriota</taxon>
        <taxon>Terriglobia</taxon>
        <taxon>Bryobacterales</taxon>
        <taxon>Bryobacteraceae</taxon>
        <taxon>Paludibaculum</taxon>
    </lineage>
</organism>
<dbReference type="RefSeq" id="WP_194450994.1">
    <property type="nucleotide sequence ID" value="NZ_CP063849.1"/>
</dbReference>
<protein>
    <submittedName>
        <fullName evidence="2">Uncharacterized protein</fullName>
    </submittedName>
</protein>
<keyword evidence="3" id="KW-1185">Reference proteome</keyword>
<feature type="region of interest" description="Disordered" evidence="1">
    <location>
        <begin position="27"/>
        <end position="46"/>
    </location>
</feature>
<feature type="compositionally biased region" description="Basic residues" evidence="1">
    <location>
        <begin position="27"/>
        <end position="36"/>
    </location>
</feature>
<reference evidence="2 3" key="1">
    <citation type="submission" date="2020-10" db="EMBL/GenBank/DDBJ databases">
        <title>Complete genome sequence of Paludibaculum fermentans P105T, a facultatively anaerobic acidobacterium capable of dissimilatory Fe(III) reduction.</title>
        <authorList>
            <person name="Dedysh S.N."/>
            <person name="Beletsky A.V."/>
            <person name="Kulichevskaya I.S."/>
            <person name="Mardanov A.V."/>
            <person name="Ravin N.V."/>
        </authorList>
    </citation>
    <scope>NUCLEOTIDE SEQUENCE [LARGE SCALE GENOMIC DNA]</scope>
    <source>
        <strain evidence="2 3">P105</strain>
    </source>
</reference>
<evidence type="ECO:0000313" key="2">
    <source>
        <dbReference type="EMBL" id="QOY89332.1"/>
    </source>
</evidence>
<sequence>MAEKVKENLYQAEYLGSGTFIITKPKRTKRKLRQLRLKSPNTGMRK</sequence>
<dbReference type="Proteomes" id="UP000593892">
    <property type="component" value="Chromosome"/>
</dbReference>
<evidence type="ECO:0000256" key="1">
    <source>
        <dbReference type="SAM" id="MobiDB-lite"/>
    </source>
</evidence>
<dbReference type="EMBL" id="CP063849">
    <property type="protein sequence ID" value="QOY89332.1"/>
    <property type="molecule type" value="Genomic_DNA"/>
</dbReference>
<accession>A0A7S7SKM8</accession>
<dbReference type="KEGG" id="pfer:IRI77_05080"/>
<proteinExistence type="predicted"/>
<name>A0A7S7SKM8_PALFE</name>
<dbReference type="AlphaFoldDB" id="A0A7S7SKM8"/>
<gene>
    <name evidence="2" type="ORF">IRI77_05080</name>
</gene>